<dbReference type="Proteomes" id="UP001341840">
    <property type="component" value="Unassembled WGS sequence"/>
</dbReference>
<gene>
    <name evidence="2" type="ORF">PIB30_086712</name>
</gene>
<keyword evidence="3" id="KW-1185">Reference proteome</keyword>
<comment type="caution">
    <text evidence="2">The sequence shown here is derived from an EMBL/GenBank/DDBJ whole genome shotgun (WGS) entry which is preliminary data.</text>
</comment>
<name>A0ABU6TSP3_9FABA</name>
<evidence type="ECO:0000313" key="3">
    <source>
        <dbReference type="Proteomes" id="UP001341840"/>
    </source>
</evidence>
<dbReference type="EMBL" id="JASCZI010092117">
    <property type="protein sequence ID" value="MED6151892.1"/>
    <property type="molecule type" value="Genomic_DNA"/>
</dbReference>
<proteinExistence type="predicted"/>
<evidence type="ECO:0000256" key="1">
    <source>
        <dbReference type="SAM" id="MobiDB-lite"/>
    </source>
</evidence>
<reference evidence="2 3" key="1">
    <citation type="journal article" date="2023" name="Plants (Basel)">
        <title>Bridging the Gap: Combining Genomics and Transcriptomics Approaches to Understand Stylosanthes scabra, an Orphan Legume from the Brazilian Caatinga.</title>
        <authorList>
            <person name="Ferreira-Neto J.R.C."/>
            <person name="da Silva M.D."/>
            <person name="Binneck E."/>
            <person name="de Melo N.F."/>
            <person name="da Silva R.H."/>
            <person name="de Melo A.L.T.M."/>
            <person name="Pandolfi V."/>
            <person name="Bustamante F.O."/>
            <person name="Brasileiro-Vidal A.C."/>
            <person name="Benko-Iseppon A.M."/>
        </authorList>
    </citation>
    <scope>NUCLEOTIDE SEQUENCE [LARGE SCALE GENOMIC DNA]</scope>
    <source>
        <tissue evidence="2">Leaves</tissue>
    </source>
</reference>
<feature type="compositionally biased region" description="Polar residues" evidence="1">
    <location>
        <begin position="89"/>
        <end position="103"/>
    </location>
</feature>
<feature type="compositionally biased region" description="Polar residues" evidence="1">
    <location>
        <begin position="58"/>
        <end position="78"/>
    </location>
</feature>
<organism evidence="2 3">
    <name type="scientific">Stylosanthes scabra</name>
    <dbReference type="NCBI Taxonomy" id="79078"/>
    <lineage>
        <taxon>Eukaryota</taxon>
        <taxon>Viridiplantae</taxon>
        <taxon>Streptophyta</taxon>
        <taxon>Embryophyta</taxon>
        <taxon>Tracheophyta</taxon>
        <taxon>Spermatophyta</taxon>
        <taxon>Magnoliopsida</taxon>
        <taxon>eudicotyledons</taxon>
        <taxon>Gunneridae</taxon>
        <taxon>Pentapetalae</taxon>
        <taxon>rosids</taxon>
        <taxon>fabids</taxon>
        <taxon>Fabales</taxon>
        <taxon>Fabaceae</taxon>
        <taxon>Papilionoideae</taxon>
        <taxon>50 kb inversion clade</taxon>
        <taxon>dalbergioids sensu lato</taxon>
        <taxon>Dalbergieae</taxon>
        <taxon>Pterocarpus clade</taxon>
        <taxon>Stylosanthes</taxon>
    </lineage>
</organism>
<protein>
    <submittedName>
        <fullName evidence="2">Uncharacterized protein</fullName>
    </submittedName>
</protein>
<sequence length="141" mass="15880">MRHATDPVVIQIVPEPDFHGNREYLDWWDQAYRNRRRRGGRVGDTGGPVRRTRTTRGEASTSHAVPSTSWAEASQQMRTAHRESPTFVGPSTATLQPIDQQTQPDVVHEPAEAIWEQLTSARLDDVWDVTRTSASVAHDIV</sequence>
<evidence type="ECO:0000313" key="2">
    <source>
        <dbReference type="EMBL" id="MED6151892.1"/>
    </source>
</evidence>
<accession>A0ABU6TSP3</accession>
<feature type="region of interest" description="Disordered" evidence="1">
    <location>
        <begin position="37"/>
        <end position="103"/>
    </location>
</feature>